<name>A0A9W8H686_9FUNG</name>
<proteinExistence type="predicted"/>
<sequence>MLHAKLHKTRTTKAAPVRGNPFETNILVKCEHPLGCVVKSFFVHELAPNSTVGQLRQRIREAGVPLAEPWDLVLRSEAGGKRRGQKVLGDAGCFDDYGIRCWDCVYVVPRSMAGGKRGLAGGRRVHEGWAQRISAWRRRLRRGSLESFACCPTATPSVGSLGGSTAHAYLSTDSSALLSTDSLARTLDTHSIFAPEDAAKQAART</sequence>
<evidence type="ECO:0000313" key="2">
    <source>
        <dbReference type="Proteomes" id="UP001140172"/>
    </source>
</evidence>
<dbReference type="OrthoDB" id="5554076at2759"/>
<comment type="caution">
    <text evidence="1">The sequence shown here is derived from an EMBL/GenBank/DDBJ whole genome shotgun (WGS) entry which is preliminary data.</text>
</comment>
<organism evidence="1 2">
    <name type="scientific">Coemansia interrupta</name>
    <dbReference type="NCBI Taxonomy" id="1126814"/>
    <lineage>
        <taxon>Eukaryota</taxon>
        <taxon>Fungi</taxon>
        <taxon>Fungi incertae sedis</taxon>
        <taxon>Zoopagomycota</taxon>
        <taxon>Kickxellomycotina</taxon>
        <taxon>Kickxellomycetes</taxon>
        <taxon>Kickxellales</taxon>
        <taxon>Kickxellaceae</taxon>
        <taxon>Coemansia</taxon>
    </lineage>
</organism>
<evidence type="ECO:0000313" key="1">
    <source>
        <dbReference type="EMBL" id="KAJ2779026.1"/>
    </source>
</evidence>
<accession>A0A9W8H686</accession>
<keyword evidence="2" id="KW-1185">Reference proteome</keyword>
<gene>
    <name evidence="1" type="ORF">GGI15_004004</name>
</gene>
<dbReference type="EMBL" id="JANBUM010000319">
    <property type="protein sequence ID" value="KAJ2779026.1"/>
    <property type="molecule type" value="Genomic_DNA"/>
</dbReference>
<dbReference type="AlphaFoldDB" id="A0A9W8H686"/>
<reference evidence="1" key="1">
    <citation type="submission" date="2022-07" db="EMBL/GenBank/DDBJ databases">
        <title>Phylogenomic reconstructions and comparative analyses of Kickxellomycotina fungi.</title>
        <authorList>
            <person name="Reynolds N.K."/>
            <person name="Stajich J.E."/>
            <person name="Barry K."/>
            <person name="Grigoriev I.V."/>
            <person name="Crous P."/>
            <person name="Smith M.E."/>
        </authorList>
    </citation>
    <scope>NUCLEOTIDE SEQUENCE</scope>
    <source>
        <strain evidence="1">BCRC 34489</strain>
    </source>
</reference>
<dbReference type="Proteomes" id="UP001140172">
    <property type="component" value="Unassembled WGS sequence"/>
</dbReference>
<evidence type="ECO:0008006" key="3">
    <source>
        <dbReference type="Google" id="ProtNLM"/>
    </source>
</evidence>
<protein>
    <recommendedName>
        <fullName evidence="3">Ubiquitin-like domain-containing protein</fullName>
    </recommendedName>
</protein>